<dbReference type="Proteomes" id="UP000516018">
    <property type="component" value="Chromosome"/>
</dbReference>
<proteinExistence type="predicted"/>
<dbReference type="KEGG" id="lsx:H8B22_11405"/>
<keyword evidence="3" id="KW-1185">Reference proteome</keyword>
<gene>
    <name evidence="2" type="ORF">H8B22_11405</name>
</gene>
<dbReference type="EMBL" id="CP060820">
    <property type="protein sequence ID" value="QNP40095.1"/>
    <property type="molecule type" value="Genomic_DNA"/>
</dbReference>
<organism evidence="2 3">
    <name type="scientific">Agrilutibacter terrestris</name>
    <dbReference type="NCBI Taxonomy" id="2865112"/>
    <lineage>
        <taxon>Bacteria</taxon>
        <taxon>Pseudomonadati</taxon>
        <taxon>Pseudomonadota</taxon>
        <taxon>Gammaproteobacteria</taxon>
        <taxon>Lysobacterales</taxon>
        <taxon>Lysobacteraceae</taxon>
        <taxon>Agrilutibacter</taxon>
    </lineage>
</organism>
<evidence type="ECO:0000313" key="2">
    <source>
        <dbReference type="EMBL" id="QNP40095.1"/>
    </source>
</evidence>
<dbReference type="AlphaFoldDB" id="A0A7H0FVM9"/>
<sequence length="61" mass="6495">MKPFTSLACLLLAAIALLQLTRLVLGWDIVVNGYAVPLWASGVAALLTGGLSVAAWRESRR</sequence>
<keyword evidence="1" id="KW-0472">Membrane</keyword>
<reference evidence="2 3" key="1">
    <citation type="submission" date="2020-08" db="EMBL/GenBank/DDBJ databases">
        <title>Lysobacter sp. II4 sp. nov., isolated from soil.</title>
        <authorList>
            <person name="Woo C.Y."/>
            <person name="Kim J."/>
        </authorList>
    </citation>
    <scope>NUCLEOTIDE SEQUENCE [LARGE SCALE GENOMIC DNA]</scope>
    <source>
        <strain evidence="2 3">II4</strain>
    </source>
</reference>
<name>A0A7H0FVM9_9GAMM</name>
<protein>
    <submittedName>
        <fullName evidence="2">Uncharacterized protein</fullName>
    </submittedName>
</protein>
<feature type="transmembrane region" description="Helical" evidence="1">
    <location>
        <begin position="36"/>
        <end position="56"/>
    </location>
</feature>
<evidence type="ECO:0000256" key="1">
    <source>
        <dbReference type="SAM" id="Phobius"/>
    </source>
</evidence>
<keyword evidence="1" id="KW-1133">Transmembrane helix</keyword>
<accession>A0A7H0FVM9</accession>
<keyword evidence="1" id="KW-0812">Transmembrane</keyword>
<dbReference type="RefSeq" id="WP_187711538.1">
    <property type="nucleotide sequence ID" value="NZ_CP060820.1"/>
</dbReference>
<evidence type="ECO:0000313" key="3">
    <source>
        <dbReference type="Proteomes" id="UP000516018"/>
    </source>
</evidence>